<dbReference type="AlphaFoldDB" id="A0A9Q9ATR2"/>
<protein>
    <submittedName>
        <fullName evidence="1">Glycolipid-binding protein</fullName>
    </submittedName>
</protein>
<name>A0A9Q9ATR2_9PEZI</name>
<sequence>MGKIVHWSDWELEGREDCKLVQNEDGVELEGDVTGTRDSNYQGHYLVRTDASLRTREVVVEYINGPKLHITSDGKGNWNDHATGKPLPSLQGCLDVDFGITPATNTLPIKRLGLQNGQSRDITV</sequence>
<dbReference type="InterPro" id="IPR009467">
    <property type="entry name" value="Glycolipid-bd_prot_put"/>
</dbReference>
<keyword evidence="2" id="KW-1185">Reference proteome</keyword>
<gene>
    <name evidence="1" type="ORF">Slin15195_G038950</name>
</gene>
<evidence type="ECO:0000313" key="2">
    <source>
        <dbReference type="Proteomes" id="UP001056384"/>
    </source>
</evidence>
<dbReference type="SUPFAM" id="SSF159275">
    <property type="entry name" value="PA1994-like"/>
    <property type="match status" value="1"/>
</dbReference>
<evidence type="ECO:0000313" key="1">
    <source>
        <dbReference type="EMBL" id="USW50576.1"/>
    </source>
</evidence>
<organism evidence="1 2">
    <name type="scientific">Septoria linicola</name>
    <dbReference type="NCBI Taxonomy" id="215465"/>
    <lineage>
        <taxon>Eukaryota</taxon>
        <taxon>Fungi</taxon>
        <taxon>Dikarya</taxon>
        <taxon>Ascomycota</taxon>
        <taxon>Pezizomycotina</taxon>
        <taxon>Dothideomycetes</taxon>
        <taxon>Dothideomycetidae</taxon>
        <taxon>Mycosphaerellales</taxon>
        <taxon>Mycosphaerellaceae</taxon>
        <taxon>Septoria</taxon>
    </lineage>
</organism>
<dbReference type="OrthoDB" id="4394892at2759"/>
<dbReference type="EMBL" id="CP099420">
    <property type="protein sequence ID" value="USW50576.1"/>
    <property type="molecule type" value="Genomic_DNA"/>
</dbReference>
<dbReference type="Pfam" id="PF06475">
    <property type="entry name" value="Glycolipid_bind"/>
    <property type="match status" value="1"/>
</dbReference>
<proteinExistence type="predicted"/>
<dbReference type="Proteomes" id="UP001056384">
    <property type="component" value="Chromosome 3"/>
</dbReference>
<reference evidence="1" key="1">
    <citation type="submission" date="2022-06" db="EMBL/GenBank/DDBJ databases">
        <title>Complete genome sequences of two strains of the flax pathogen Septoria linicola.</title>
        <authorList>
            <person name="Lapalu N."/>
            <person name="Simon A."/>
            <person name="Demenou B."/>
            <person name="Paumier D."/>
            <person name="Guillot M.-P."/>
            <person name="Gout L."/>
            <person name="Valade R."/>
        </authorList>
    </citation>
    <scope>NUCLEOTIDE SEQUENCE</scope>
    <source>
        <strain evidence="1">SE15195</strain>
    </source>
</reference>
<accession>A0A9Q9ATR2</accession>